<accession>A0ABX0SDD7</accession>
<dbReference type="Proteomes" id="UP000749311">
    <property type="component" value="Unassembled WGS sequence"/>
</dbReference>
<feature type="transmembrane region" description="Helical" evidence="8">
    <location>
        <begin position="371"/>
        <end position="391"/>
    </location>
</feature>
<comment type="subcellular location">
    <subcellularLocation>
        <location evidence="1">Cell membrane</location>
        <topology evidence="1">Multi-pass membrane protein</topology>
    </subcellularLocation>
</comment>
<evidence type="ECO:0000256" key="4">
    <source>
        <dbReference type="ARBA" id="ARBA00022692"/>
    </source>
</evidence>
<feature type="transmembrane region" description="Helical" evidence="8">
    <location>
        <begin position="123"/>
        <end position="142"/>
    </location>
</feature>
<evidence type="ECO:0000313" key="10">
    <source>
        <dbReference type="Proteomes" id="UP000749311"/>
    </source>
</evidence>
<evidence type="ECO:0000256" key="8">
    <source>
        <dbReference type="SAM" id="Phobius"/>
    </source>
</evidence>
<dbReference type="RefSeq" id="WP_167165417.1">
    <property type="nucleotide sequence ID" value="NZ_BAAAOO010000003.1"/>
</dbReference>
<keyword evidence="5 8" id="KW-1133">Transmembrane helix</keyword>
<evidence type="ECO:0000256" key="3">
    <source>
        <dbReference type="ARBA" id="ARBA00022679"/>
    </source>
</evidence>
<evidence type="ECO:0000256" key="2">
    <source>
        <dbReference type="ARBA" id="ARBA00022475"/>
    </source>
</evidence>
<feature type="transmembrane region" description="Helical" evidence="8">
    <location>
        <begin position="162"/>
        <end position="185"/>
    </location>
</feature>
<feature type="transmembrane region" description="Helical" evidence="8">
    <location>
        <begin position="67"/>
        <end position="89"/>
    </location>
</feature>
<evidence type="ECO:0000256" key="1">
    <source>
        <dbReference type="ARBA" id="ARBA00004651"/>
    </source>
</evidence>
<dbReference type="Pfam" id="PF09594">
    <property type="entry name" value="GT87"/>
    <property type="match status" value="1"/>
</dbReference>
<sequence>MSATAATARPTPPVPAASQSGRAVAALASTVIWLLSRAVMGVLWYRREQFIDNDVRYYLWQSASGDIGSSLVEYPTPIAVFLGVLARVAGSSENTYVATFVALMFLLDAAATIWLWTRFSRRAATYWATFTFLVGSLIWFRIDLIPAVTVLAGLVWLNRRPGSAGAAVALGAATKLWPAVLVAPMLGVDRPGRRRGLGFLAAGGALGLVSLLLFGWERSASPLVWQSDRGLQIESIPATWLMALRAFHPDSSHWLELSQYNAWEIYGPGVDAWLVVADVLMGLFVVLAVVLAWFIALGGAGLPGHSARAAADPERSMARTHAIVLAQTALICAVMVANKTFSPQYMIWLSGPLAVLVTLPVPRRQRIEARWLGGLGLVVAALTQLVFPLGYGGILADPPHVSTTLLLVGRNLLMIILTVATATAALREAWRLGSVG</sequence>
<dbReference type="EMBL" id="JAAMOZ010000001">
    <property type="protein sequence ID" value="NIH56412.1"/>
    <property type="molecule type" value="Genomic_DNA"/>
</dbReference>
<dbReference type="InterPro" id="IPR018584">
    <property type="entry name" value="GT87"/>
</dbReference>
<feature type="transmembrane region" description="Helical" evidence="8">
    <location>
        <begin position="272"/>
        <end position="297"/>
    </location>
</feature>
<keyword evidence="10" id="KW-1185">Reference proteome</keyword>
<keyword evidence="2" id="KW-1003">Cell membrane</keyword>
<evidence type="ECO:0008006" key="11">
    <source>
        <dbReference type="Google" id="ProtNLM"/>
    </source>
</evidence>
<organism evidence="9 10">
    <name type="scientific">Brooklawnia cerclae</name>
    <dbReference type="NCBI Taxonomy" id="349934"/>
    <lineage>
        <taxon>Bacteria</taxon>
        <taxon>Bacillati</taxon>
        <taxon>Actinomycetota</taxon>
        <taxon>Actinomycetes</taxon>
        <taxon>Propionibacteriales</taxon>
        <taxon>Propionibacteriaceae</taxon>
        <taxon>Brooklawnia</taxon>
    </lineage>
</organism>
<evidence type="ECO:0000256" key="5">
    <source>
        <dbReference type="ARBA" id="ARBA00022989"/>
    </source>
</evidence>
<keyword evidence="6 8" id="KW-0472">Membrane</keyword>
<keyword evidence="3" id="KW-0808">Transferase</keyword>
<protein>
    <recommendedName>
        <fullName evidence="11">DUF2029 domain-containing protein</fullName>
    </recommendedName>
</protein>
<comment type="caution">
    <text evidence="9">The sequence shown here is derived from an EMBL/GenBank/DDBJ whole genome shotgun (WGS) entry which is preliminary data.</text>
</comment>
<comment type="similarity">
    <text evidence="7">Belongs to the glycosyltransferase 87 family.</text>
</comment>
<feature type="transmembrane region" description="Helical" evidence="8">
    <location>
        <begin position="411"/>
        <end position="430"/>
    </location>
</feature>
<feature type="transmembrane region" description="Helical" evidence="8">
    <location>
        <begin position="23"/>
        <end position="46"/>
    </location>
</feature>
<evidence type="ECO:0000313" key="9">
    <source>
        <dbReference type="EMBL" id="NIH56412.1"/>
    </source>
</evidence>
<feature type="transmembrane region" description="Helical" evidence="8">
    <location>
        <begin position="197"/>
        <end position="216"/>
    </location>
</feature>
<gene>
    <name evidence="9" type="ORF">FB473_001057</name>
</gene>
<reference evidence="9 10" key="1">
    <citation type="submission" date="2020-02" db="EMBL/GenBank/DDBJ databases">
        <title>Sequencing the genomes of 1000 actinobacteria strains.</title>
        <authorList>
            <person name="Klenk H.-P."/>
        </authorList>
    </citation>
    <scope>NUCLEOTIDE SEQUENCE [LARGE SCALE GENOMIC DNA]</scope>
    <source>
        <strain evidence="9 10">DSM 19609</strain>
    </source>
</reference>
<evidence type="ECO:0000256" key="6">
    <source>
        <dbReference type="ARBA" id="ARBA00023136"/>
    </source>
</evidence>
<keyword evidence="4 8" id="KW-0812">Transmembrane</keyword>
<proteinExistence type="inferred from homology"/>
<evidence type="ECO:0000256" key="7">
    <source>
        <dbReference type="ARBA" id="ARBA00024033"/>
    </source>
</evidence>
<feature type="transmembrane region" description="Helical" evidence="8">
    <location>
        <begin position="95"/>
        <end position="116"/>
    </location>
</feature>
<name>A0ABX0SDD7_9ACTN</name>